<evidence type="ECO:0000259" key="2">
    <source>
        <dbReference type="Pfam" id="PF05876"/>
    </source>
</evidence>
<dbReference type="InterPro" id="IPR027417">
    <property type="entry name" value="P-loop_NTPase"/>
</dbReference>
<dbReference type="Pfam" id="PF20454">
    <property type="entry name" value="GpA_nuclease"/>
    <property type="match status" value="1"/>
</dbReference>
<keyword evidence="5" id="KW-1185">Reference proteome</keyword>
<dbReference type="InterPro" id="IPR051220">
    <property type="entry name" value="TFA_Chaperone"/>
</dbReference>
<accession>A0A844HX70</accession>
<dbReference type="InterPro" id="IPR046454">
    <property type="entry name" value="GpA_endonuclease"/>
</dbReference>
<dbReference type="PANTHER" id="PTHR34413">
    <property type="entry name" value="PROPHAGE TAIL FIBER ASSEMBLY PROTEIN HOMOLOG TFAE-RELATED-RELATED"/>
    <property type="match status" value="1"/>
</dbReference>
<dbReference type="GO" id="GO:0016887">
    <property type="term" value="F:ATP hydrolysis activity"/>
    <property type="evidence" value="ECO:0007669"/>
    <property type="project" value="InterPro"/>
</dbReference>
<sequence length="669" mass="73873">MPEDYEGSADILAAWRAGLAPEPDLTVTEWSDAKRYLSSKGAAEPGKYSSARTPYLRAIMDALSPSHPAQKIIFAKSAQVGATECGINWIGHCIEVAPGPFLAVQANEITAKRFARQRIEPMIEASPTIRAIIAPAKSRDAGNTQLEKSFRGGHLIITGGNSAAGLRSMPMRFIHLDEVDAYKDDLDDEGDPVALAEARTQTFGRRKKIFISSTPTVKGASRIETEWELTDQNRYFVPCPHCLGLQWLKFERLRWDRGDPRSVRYVCEHCEAPIEERHKSWMLATENGACWQATADPEQVQAARDAGLIGFHISGLYSPIGWLGWSEIAAKFEAAKGKDAQMKAFKNTVLGETWEERGEAPDWERLYERREPWLMGTVPAGGLMLTMGVDVQRGSGGLGRLEADVWAWGRNGESWLVEHFTLDGDVTKDDVWASLSLLCDQTWPHENGMPMKLARVGIDTGDGMTVDQVYAWVRKMGRGQVIALKGRGGFDRVAPVDGPSYVDVTEGGKKISRGVALWNVAVSTFKLETYRGLRLASPTDEERAGGGGYPAGFVHLGQGCTAEWVKQLTAEQLVARKNKRTGFSASEWVKTRDRNEALDCRVYARAVAWLMGVDRWDEARWVDLEAQLVVADAETAAPAGQPRMPQRRRAPSSGQGGGDWFGKSKGSWF</sequence>
<comment type="caution">
    <text evidence="4">The sequence shown here is derived from an EMBL/GenBank/DDBJ whole genome shotgun (WGS) entry which is preliminary data.</text>
</comment>
<dbReference type="HAMAP" id="MF_04144">
    <property type="entry name" value="TERL_LAMBDA"/>
    <property type="match status" value="1"/>
</dbReference>
<dbReference type="PANTHER" id="PTHR34413:SF2">
    <property type="entry name" value="PROPHAGE TAIL FIBER ASSEMBLY PROTEIN HOMOLOG TFAE-RELATED"/>
    <property type="match status" value="1"/>
</dbReference>
<name>A0A844HX70_9RHOB</name>
<evidence type="ECO:0000313" key="5">
    <source>
        <dbReference type="Proteomes" id="UP000449846"/>
    </source>
</evidence>
<dbReference type="Pfam" id="PF05876">
    <property type="entry name" value="GpA_ATPase"/>
    <property type="match status" value="1"/>
</dbReference>
<organism evidence="4 5">
    <name type="scientific">Paracoccus litorisediminis</name>
    <dbReference type="NCBI Taxonomy" id="2006130"/>
    <lineage>
        <taxon>Bacteria</taxon>
        <taxon>Pseudomonadati</taxon>
        <taxon>Pseudomonadota</taxon>
        <taxon>Alphaproteobacteria</taxon>
        <taxon>Rhodobacterales</taxon>
        <taxon>Paracoccaceae</taxon>
        <taxon>Paracoccus</taxon>
    </lineage>
</organism>
<feature type="domain" description="Phage terminase large subunit GpA ATPase" evidence="2">
    <location>
        <begin position="42"/>
        <end position="285"/>
    </location>
</feature>
<dbReference type="AlphaFoldDB" id="A0A844HX70"/>
<feature type="domain" description="Terminase large subunit GpA endonuclease" evidence="3">
    <location>
        <begin position="310"/>
        <end position="618"/>
    </location>
</feature>
<gene>
    <name evidence="4" type="ORF">GL300_23160</name>
</gene>
<evidence type="ECO:0000256" key="1">
    <source>
        <dbReference type="SAM" id="MobiDB-lite"/>
    </source>
</evidence>
<proteinExistence type="inferred from homology"/>
<evidence type="ECO:0000313" key="4">
    <source>
        <dbReference type="EMBL" id="MTH62101.1"/>
    </source>
</evidence>
<dbReference type="GO" id="GO:0005524">
    <property type="term" value="F:ATP binding"/>
    <property type="evidence" value="ECO:0007669"/>
    <property type="project" value="InterPro"/>
</dbReference>
<dbReference type="OrthoDB" id="5181253at2"/>
<feature type="region of interest" description="Disordered" evidence="1">
    <location>
        <begin position="635"/>
        <end position="669"/>
    </location>
</feature>
<dbReference type="EMBL" id="WMIG01000026">
    <property type="protein sequence ID" value="MTH62101.1"/>
    <property type="molecule type" value="Genomic_DNA"/>
</dbReference>
<dbReference type="Gene3D" id="3.40.50.300">
    <property type="entry name" value="P-loop containing nucleotide triphosphate hydrolases"/>
    <property type="match status" value="1"/>
</dbReference>
<reference evidence="4 5" key="1">
    <citation type="submission" date="2019-11" db="EMBL/GenBank/DDBJ databases">
        <authorList>
            <person name="Dong K."/>
        </authorList>
    </citation>
    <scope>NUCLEOTIDE SEQUENCE [LARGE SCALE GENOMIC DNA]</scope>
    <source>
        <strain evidence="4 5">NBRC 112902</strain>
    </source>
</reference>
<dbReference type="Proteomes" id="UP000449846">
    <property type="component" value="Unassembled WGS sequence"/>
</dbReference>
<evidence type="ECO:0000259" key="3">
    <source>
        <dbReference type="Pfam" id="PF20454"/>
    </source>
</evidence>
<protein>
    <submittedName>
        <fullName evidence="4">Phage terminase large subunit family protein</fullName>
    </submittedName>
</protein>
<dbReference type="InterPro" id="IPR008866">
    <property type="entry name" value="Phage_lambda_GpA-like"/>
</dbReference>
<dbReference type="GO" id="GO:0004519">
    <property type="term" value="F:endonuclease activity"/>
    <property type="evidence" value="ECO:0007669"/>
    <property type="project" value="InterPro"/>
</dbReference>
<dbReference type="InterPro" id="IPR046453">
    <property type="entry name" value="GpA_ATPase"/>
</dbReference>